<gene>
    <name evidence="1" type="ORF">P872_18860</name>
</gene>
<sequence>MNRGVKSTEKPMAFNPKCAFDFPMGLKRQENQNIQRIRQIIDAVKSRIANN</sequence>
<name>U5BNX1_9BACT</name>
<dbReference type="RefSeq" id="WP_019598107.1">
    <property type="nucleotide sequence ID" value="NZ_KB906679.1"/>
</dbReference>
<dbReference type="Proteomes" id="UP000016843">
    <property type="component" value="Unassembled WGS sequence"/>
</dbReference>
<proteinExistence type="predicted"/>
<keyword evidence="2" id="KW-1185">Reference proteome</keyword>
<organism evidence="1 2">
    <name type="scientific">Rhodonellum psychrophilum GCM71 = DSM 17998</name>
    <dbReference type="NCBI Taxonomy" id="1123057"/>
    <lineage>
        <taxon>Bacteria</taxon>
        <taxon>Pseudomonadati</taxon>
        <taxon>Bacteroidota</taxon>
        <taxon>Cytophagia</taxon>
        <taxon>Cytophagales</taxon>
        <taxon>Cytophagaceae</taxon>
        <taxon>Rhodonellum</taxon>
    </lineage>
</organism>
<reference evidence="1 2" key="1">
    <citation type="journal article" date="2013" name="Genome Announc.">
        <title>Draft Genome Sequence of the Psychrophilic and Alkaliphilic Rhodonellum psychrophilum Strain GCM71T.</title>
        <authorList>
            <person name="Hauptmann A.L."/>
            <person name="Glaring M.A."/>
            <person name="Hallin P.F."/>
            <person name="Prieme A."/>
            <person name="Stougaard P."/>
        </authorList>
    </citation>
    <scope>NUCLEOTIDE SEQUENCE [LARGE SCALE GENOMIC DNA]</scope>
    <source>
        <strain evidence="1 2">GCM71</strain>
    </source>
</reference>
<comment type="caution">
    <text evidence="1">The sequence shown here is derived from an EMBL/GenBank/DDBJ whole genome shotgun (WGS) entry which is preliminary data.</text>
</comment>
<evidence type="ECO:0000313" key="1">
    <source>
        <dbReference type="EMBL" id="ERM82245.1"/>
    </source>
</evidence>
<protein>
    <submittedName>
        <fullName evidence="1">Uncharacterized protein</fullName>
    </submittedName>
</protein>
<accession>U5BNX1</accession>
<dbReference type="EMBL" id="AWXR01000030">
    <property type="protein sequence ID" value="ERM82245.1"/>
    <property type="molecule type" value="Genomic_DNA"/>
</dbReference>
<dbReference type="AlphaFoldDB" id="U5BNX1"/>
<evidence type="ECO:0000313" key="2">
    <source>
        <dbReference type="Proteomes" id="UP000016843"/>
    </source>
</evidence>